<dbReference type="InterPro" id="IPR050097">
    <property type="entry name" value="Ferredoxin-NADP_redctase_2"/>
</dbReference>
<dbReference type="KEGG" id="sfu:Sfum_0698"/>
<dbReference type="HOGENOM" id="CLU_031864_5_3_7"/>
<dbReference type="PANTHER" id="PTHR48105">
    <property type="entry name" value="THIOREDOXIN REDUCTASE 1-RELATED-RELATED"/>
    <property type="match status" value="1"/>
</dbReference>
<protein>
    <submittedName>
        <fullName evidence="4">Thioredoxin-disulfide reductase</fullName>
        <ecNumber evidence="4">1.8.1.9</ecNumber>
    </submittedName>
</protein>
<reference evidence="4 5" key="1">
    <citation type="submission" date="2006-10" db="EMBL/GenBank/DDBJ databases">
        <title>Complete sequence of Syntrophobacter fumaroxidans MPOB.</title>
        <authorList>
            <consortium name="US DOE Joint Genome Institute"/>
            <person name="Copeland A."/>
            <person name="Lucas S."/>
            <person name="Lapidus A."/>
            <person name="Barry K."/>
            <person name="Detter J.C."/>
            <person name="Glavina del Rio T."/>
            <person name="Hammon N."/>
            <person name="Israni S."/>
            <person name="Pitluck S."/>
            <person name="Goltsman E.G."/>
            <person name="Martinez M."/>
            <person name="Schmutz J."/>
            <person name="Larimer F."/>
            <person name="Land M."/>
            <person name="Hauser L."/>
            <person name="Kyrpides N."/>
            <person name="Kim E."/>
            <person name="Boone D.R."/>
            <person name="Brockman F."/>
            <person name="Culley D."/>
            <person name="Ferry J."/>
            <person name="Gunsalus R."/>
            <person name="McInerney M.J."/>
            <person name="Morrison M."/>
            <person name="Plugge C."/>
            <person name="Rohlin L."/>
            <person name="Scholten J."/>
            <person name="Sieber J."/>
            <person name="Stams A.J.M."/>
            <person name="Worm P."/>
            <person name="Henstra A.M."/>
            <person name="Richardson P."/>
        </authorList>
    </citation>
    <scope>NUCLEOTIDE SEQUENCE [LARGE SCALE GENOMIC DNA]</scope>
    <source>
        <strain evidence="5">DSM 10017 / MPOB</strain>
    </source>
</reference>
<dbReference type="Pfam" id="PF07992">
    <property type="entry name" value="Pyr_redox_2"/>
    <property type="match status" value="1"/>
</dbReference>
<feature type="domain" description="FAD/NAD(P)-binding" evidence="3">
    <location>
        <begin position="4"/>
        <end position="285"/>
    </location>
</feature>
<dbReference type="EMBL" id="CP000478">
    <property type="protein sequence ID" value="ABK16396.1"/>
    <property type="molecule type" value="Genomic_DNA"/>
</dbReference>
<keyword evidence="1" id="KW-0285">Flavoprotein</keyword>
<dbReference type="EC" id="1.8.1.9" evidence="4"/>
<dbReference type="SUPFAM" id="SSF51905">
    <property type="entry name" value="FAD/NAD(P)-binding domain"/>
    <property type="match status" value="1"/>
</dbReference>
<dbReference type="GO" id="GO:0004791">
    <property type="term" value="F:thioredoxin-disulfide reductase (NADPH) activity"/>
    <property type="evidence" value="ECO:0007669"/>
    <property type="project" value="UniProtKB-EC"/>
</dbReference>
<keyword evidence="2 4" id="KW-0560">Oxidoreductase</keyword>
<dbReference type="InterPro" id="IPR023753">
    <property type="entry name" value="FAD/NAD-binding_dom"/>
</dbReference>
<proteinExistence type="predicted"/>
<gene>
    <name evidence="4" type="ordered locus">Sfum_0698</name>
</gene>
<organism evidence="4 5">
    <name type="scientific">Syntrophobacter fumaroxidans (strain DSM 10017 / MPOB)</name>
    <dbReference type="NCBI Taxonomy" id="335543"/>
    <lineage>
        <taxon>Bacteria</taxon>
        <taxon>Pseudomonadati</taxon>
        <taxon>Thermodesulfobacteriota</taxon>
        <taxon>Syntrophobacteria</taxon>
        <taxon>Syntrophobacterales</taxon>
        <taxon>Syntrophobacteraceae</taxon>
        <taxon>Syntrophobacter</taxon>
    </lineage>
</organism>
<evidence type="ECO:0000313" key="5">
    <source>
        <dbReference type="Proteomes" id="UP000001784"/>
    </source>
</evidence>
<evidence type="ECO:0000259" key="3">
    <source>
        <dbReference type="Pfam" id="PF07992"/>
    </source>
</evidence>
<evidence type="ECO:0000256" key="1">
    <source>
        <dbReference type="ARBA" id="ARBA00022630"/>
    </source>
</evidence>
<dbReference type="Proteomes" id="UP000001784">
    <property type="component" value="Chromosome"/>
</dbReference>
<dbReference type="eggNOG" id="COG0492">
    <property type="taxonomic scope" value="Bacteria"/>
</dbReference>
<dbReference type="InParanoid" id="A0LG44"/>
<sequence length="306" mass="32567">MRDFDVIILGSGPGGLQAAVHAARGKAAVAVLGRMHKSSLFKAHVENYCCMDTTLSGREILEQGRTQAQKFGARFIDEDVLDLRRGEDGRFSIKLESGAVLTAWSLILAMGVSRNRLNVPGERDLLGKGVSYCVECDGNFFRNQVVVVAGNESAACSGALSLLLIAAEVHLIYTELSVSENLAFQVNSSPIHKHPGRKVKAIVGSMGVEKVVLDNGEEIEAAGVFIELGAKGALELATKLDVALDPETMQYIRANKKQETNVPGVYAAGDICGPPWQMAKAVGEGCVAGMEASGYARRMKTGKSGD</sequence>
<name>A0LG44_SYNFM</name>
<evidence type="ECO:0000256" key="2">
    <source>
        <dbReference type="ARBA" id="ARBA00023002"/>
    </source>
</evidence>
<keyword evidence="5" id="KW-1185">Reference proteome</keyword>
<dbReference type="AlphaFoldDB" id="A0LG44"/>
<dbReference type="Gene3D" id="3.50.50.60">
    <property type="entry name" value="FAD/NAD(P)-binding domain"/>
    <property type="match status" value="2"/>
</dbReference>
<dbReference type="PRINTS" id="PR00469">
    <property type="entry name" value="PNDRDTASEII"/>
</dbReference>
<accession>A0LG44</accession>
<dbReference type="PRINTS" id="PR00368">
    <property type="entry name" value="FADPNR"/>
</dbReference>
<dbReference type="STRING" id="335543.Sfum_0698"/>
<evidence type="ECO:0000313" key="4">
    <source>
        <dbReference type="EMBL" id="ABK16396.1"/>
    </source>
</evidence>
<dbReference type="InterPro" id="IPR036188">
    <property type="entry name" value="FAD/NAD-bd_sf"/>
</dbReference>